<reference evidence="2" key="1">
    <citation type="journal article" date="2015" name="Nature">
        <title>Complex archaea that bridge the gap between prokaryotes and eukaryotes.</title>
        <authorList>
            <person name="Spang A."/>
            <person name="Saw J.H."/>
            <person name="Jorgensen S.L."/>
            <person name="Zaremba-Niedzwiedzka K."/>
            <person name="Martijn J."/>
            <person name="Lind A.E."/>
            <person name="van Eijk R."/>
            <person name="Schleper C."/>
            <person name="Guy L."/>
            <person name="Ettema T.J."/>
        </authorList>
    </citation>
    <scope>NUCLEOTIDE SEQUENCE</scope>
</reference>
<protein>
    <recommendedName>
        <fullName evidence="1">DUF3850 domain-containing protein</fullName>
    </recommendedName>
</protein>
<evidence type="ECO:0000259" key="1">
    <source>
        <dbReference type="Pfam" id="PF12961"/>
    </source>
</evidence>
<dbReference type="InterPro" id="IPR039440">
    <property type="entry name" value="DUF3850"/>
</dbReference>
<dbReference type="EMBL" id="LAZR01007153">
    <property type="protein sequence ID" value="KKM87094.1"/>
    <property type="molecule type" value="Genomic_DNA"/>
</dbReference>
<gene>
    <name evidence="2" type="ORF">LCGC14_1272310</name>
</gene>
<sequence>MIIHELKTVNPYFNDIWNRIKNFDVRLNDRDFKVNDYVLLREFDPTTLNKYLFREILCRIYYIFKDSKFLKKNIIIIGIHIIEKVRLK</sequence>
<evidence type="ECO:0000313" key="2">
    <source>
        <dbReference type="EMBL" id="KKM87094.1"/>
    </source>
</evidence>
<feature type="domain" description="DUF3850" evidence="1">
    <location>
        <begin position="3"/>
        <end position="79"/>
    </location>
</feature>
<dbReference type="SUPFAM" id="SSF88697">
    <property type="entry name" value="PUA domain-like"/>
    <property type="match status" value="1"/>
</dbReference>
<dbReference type="Pfam" id="PF12961">
    <property type="entry name" value="DUF3850"/>
    <property type="match status" value="1"/>
</dbReference>
<accession>A0A0F9KXS2</accession>
<proteinExistence type="predicted"/>
<comment type="caution">
    <text evidence="2">The sequence shown here is derived from an EMBL/GenBank/DDBJ whole genome shotgun (WGS) entry which is preliminary data.</text>
</comment>
<dbReference type="Gene3D" id="2.30.130.30">
    <property type="entry name" value="Hypothetical protein"/>
    <property type="match status" value="1"/>
</dbReference>
<dbReference type="AlphaFoldDB" id="A0A0F9KXS2"/>
<name>A0A0F9KXS2_9ZZZZ</name>
<organism evidence="2">
    <name type="scientific">marine sediment metagenome</name>
    <dbReference type="NCBI Taxonomy" id="412755"/>
    <lineage>
        <taxon>unclassified sequences</taxon>
        <taxon>metagenomes</taxon>
        <taxon>ecological metagenomes</taxon>
    </lineage>
</organism>
<dbReference type="InterPro" id="IPR015947">
    <property type="entry name" value="PUA-like_sf"/>
</dbReference>